<evidence type="ECO:0000313" key="1">
    <source>
        <dbReference type="EMBL" id="EGD94814.1"/>
    </source>
</evidence>
<dbReference type="Proteomes" id="UP000009172">
    <property type="component" value="Unassembled WGS sequence"/>
</dbReference>
<dbReference type="EMBL" id="GG698484">
    <property type="protein sequence ID" value="EGD94814.1"/>
    <property type="molecule type" value="Genomic_DNA"/>
</dbReference>
<name>F2RU15_TRIT1</name>
<protein>
    <submittedName>
        <fullName evidence="1">Uncharacterized protein</fullName>
    </submittedName>
</protein>
<accession>F2RU15</accession>
<sequence>MEQFDLDADICDGTYPGQVPQKKGPIQCQGTSMNPTQMPELSTTLRTNTFSRLYLNMKGCMRSQSSLTGKQQDSTPATGSILWQPWLRDGMMIGVTALTPVLDRLQSGISLEQGIVCTCGMENGEAHILGYPTDHCWREVMEWERVVYASHKAPLILLIRTYSTPELPCRDVC</sequence>
<organism evidence="1 2">
    <name type="scientific">Trichophyton tonsurans (strain CBS 112818)</name>
    <name type="common">Scalp ringworm fungus</name>
    <dbReference type="NCBI Taxonomy" id="647933"/>
    <lineage>
        <taxon>Eukaryota</taxon>
        <taxon>Fungi</taxon>
        <taxon>Dikarya</taxon>
        <taxon>Ascomycota</taxon>
        <taxon>Pezizomycotina</taxon>
        <taxon>Eurotiomycetes</taxon>
        <taxon>Eurotiomycetidae</taxon>
        <taxon>Onygenales</taxon>
        <taxon>Arthrodermataceae</taxon>
        <taxon>Trichophyton</taxon>
    </lineage>
</organism>
<proteinExistence type="predicted"/>
<reference evidence="2" key="1">
    <citation type="journal article" date="2012" name="MBio">
        <title>Comparative genome analysis of Trichophyton rubrum and related dermatophytes reveals candidate genes involved in infection.</title>
        <authorList>
            <person name="Martinez D.A."/>
            <person name="Oliver B.G."/>
            <person name="Graeser Y."/>
            <person name="Goldberg J.M."/>
            <person name="Li W."/>
            <person name="Martinez-Rossi N.M."/>
            <person name="Monod M."/>
            <person name="Shelest E."/>
            <person name="Barton R.C."/>
            <person name="Birch E."/>
            <person name="Brakhage A.A."/>
            <person name="Chen Z."/>
            <person name="Gurr S.J."/>
            <person name="Heiman D."/>
            <person name="Heitman J."/>
            <person name="Kosti I."/>
            <person name="Rossi A."/>
            <person name="Saif S."/>
            <person name="Samalova M."/>
            <person name="Saunders C.W."/>
            <person name="Shea T."/>
            <person name="Summerbell R.C."/>
            <person name="Xu J."/>
            <person name="Young S."/>
            <person name="Zeng Q."/>
            <person name="Birren B.W."/>
            <person name="Cuomo C.A."/>
            <person name="White T.C."/>
        </authorList>
    </citation>
    <scope>NUCLEOTIDE SEQUENCE [LARGE SCALE GENOMIC DNA]</scope>
    <source>
        <strain evidence="2">CBS 112818</strain>
    </source>
</reference>
<evidence type="ECO:0000313" key="2">
    <source>
        <dbReference type="Proteomes" id="UP000009172"/>
    </source>
</evidence>
<dbReference type="AlphaFoldDB" id="F2RU15"/>
<dbReference type="HOGENOM" id="CLU_1548735_0_0_1"/>
<gene>
    <name evidence="1" type="ORF">TESG_02317</name>
</gene>
<keyword evidence="2" id="KW-1185">Reference proteome</keyword>